<evidence type="ECO:0000256" key="1">
    <source>
        <dbReference type="SAM" id="MobiDB-lite"/>
    </source>
</evidence>
<evidence type="ECO:0000313" key="4">
    <source>
        <dbReference type="Proteomes" id="UP001501676"/>
    </source>
</evidence>
<proteinExistence type="predicted"/>
<name>A0ABP6SZI8_9ACTN</name>
<keyword evidence="4" id="KW-1185">Reference proteome</keyword>
<feature type="transmembrane region" description="Helical" evidence="2">
    <location>
        <begin position="38"/>
        <end position="59"/>
    </location>
</feature>
<protein>
    <recommendedName>
        <fullName evidence="5">DUF3592 domain-containing protein</fullName>
    </recommendedName>
</protein>
<feature type="transmembrane region" description="Helical" evidence="2">
    <location>
        <begin position="134"/>
        <end position="151"/>
    </location>
</feature>
<dbReference type="Proteomes" id="UP001501676">
    <property type="component" value="Unassembled WGS sequence"/>
</dbReference>
<gene>
    <name evidence="3" type="ORF">GCM10020369_35830</name>
</gene>
<comment type="caution">
    <text evidence="3">The sequence shown here is derived from an EMBL/GenBank/DDBJ whole genome shotgun (WGS) entry which is preliminary data.</text>
</comment>
<dbReference type="EMBL" id="BAAAYN010000023">
    <property type="protein sequence ID" value="GAA3388682.1"/>
    <property type="molecule type" value="Genomic_DNA"/>
</dbReference>
<keyword evidence="2" id="KW-0812">Transmembrane</keyword>
<keyword evidence="2" id="KW-0472">Membrane</keyword>
<sequence>MGRPDRWGTPAELARQQNDALGVTDDAKLHPVKIRTKIVMSVVLIAVGVWWGAFTSPWIGDWLTEPHRHGTIGKCDFIGTEYGCSAQTDDGGAIVADRGQNFEPGDEFTYITTEHYRWRNDSGERMLVPNPTDWGHVALAVALVLGGYGTAMTAGTRRGDAATAWSGSAASLPVSPPRLPADRRG</sequence>
<evidence type="ECO:0008006" key="5">
    <source>
        <dbReference type="Google" id="ProtNLM"/>
    </source>
</evidence>
<reference evidence="4" key="1">
    <citation type="journal article" date="2019" name="Int. J. Syst. Evol. Microbiol.">
        <title>The Global Catalogue of Microorganisms (GCM) 10K type strain sequencing project: providing services to taxonomists for standard genome sequencing and annotation.</title>
        <authorList>
            <consortium name="The Broad Institute Genomics Platform"/>
            <consortium name="The Broad Institute Genome Sequencing Center for Infectious Disease"/>
            <person name="Wu L."/>
            <person name="Ma J."/>
        </authorList>
    </citation>
    <scope>NUCLEOTIDE SEQUENCE [LARGE SCALE GENOMIC DNA]</scope>
    <source>
        <strain evidence="4">JCM 9458</strain>
    </source>
</reference>
<feature type="region of interest" description="Disordered" evidence="1">
    <location>
        <begin position="163"/>
        <end position="185"/>
    </location>
</feature>
<organism evidence="3 4">
    <name type="scientific">Cryptosporangium minutisporangium</name>
    <dbReference type="NCBI Taxonomy" id="113569"/>
    <lineage>
        <taxon>Bacteria</taxon>
        <taxon>Bacillati</taxon>
        <taxon>Actinomycetota</taxon>
        <taxon>Actinomycetes</taxon>
        <taxon>Cryptosporangiales</taxon>
        <taxon>Cryptosporangiaceae</taxon>
        <taxon>Cryptosporangium</taxon>
    </lineage>
</organism>
<evidence type="ECO:0000313" key="3">
    <source>
        <dbReference type="EMBL" id="GAA3388682.1"/>
    </source>
</evidence>
<keyword evidence="2" id="KW-1133">Transmembrane helix</keyword>
<accession>A0ABP6SZI8</accession>
<evidence type="ECO:0000256" key="2">
    <source>
        <dbReference type="SAM" id="Phobius"/>
    </source>
</evidence>